<evidence type="ECO:0000313" key="4">
    <source>
        <dbReference type="EMBL" id="MBF9133402.1"/>
    </source>
</evidence>
<keyword evidence="5" id="KW-1185">Reference proteome</keyword>
<dbReference type="RefSeq" id="WP_196204909.1">
    <property type="nucleotide sequence ID" value="NZ_JADPUN010000268.1"/>
</dbReference>
<comment type="caution">
    <text evidence="4">The sequence shown here is derived from an EMBL/GenBank/DDBJ whole genome shotgun (WGS) entry which is preliminary data.</text>
</comment>
<keyword evidence="3" id="KW-0732">Signal</keyword>
<evidence type="ECO:0000256" key="1">
    <source>
        <dbReference type="ARBA" id="ARBA00008520"/>
    </source>
</evidence>
<organism evidence="4 5">
    <name type="scientific">Plantactinospora alkalitolerans</name>
    <dbReference type="NCBI Taxonomy" id="2789879"/>
    <lineage>
        <taxon>Bacteria</taxon>
        <taxon>Bacillati</taxon>
        <taxon>Actinomycetota</taxon>
        <taxon>Actinomycetes</taxon>
        <taxon>Micromonosporales</taxon>
        <taxon>Micromonosporaceae</taxon>
        <taxon>Plantactinospora</taxon>
    </lineage>
</organism>
<dbReference type="Proteomes" id="UP000638560">
    <property type="component" value="Unassembled WGS sequence"/>
</dbReference>
<protein>
    <submittedName>
        <fullName evidence="4">Extracellular solute-binding protein</fullName>
    </submittedName>
</protein>
<dbReference type="PANTHER" id="PTHR30061">
    <property type="entry name" value="MALTOSE-BINDING PERIPLASMIC PROTEIN"/>
    <property type="match status" value="1"/>
</dbReference>
<dbReference type="SUPFAM" id="SSF53850">
    <property type="entry name" value="Periplasmic binding protein-like II"/>
    <property type="match status" value="1"/>
</dbReference>
<evidence type="ECO:0000256" key="3">
    <source>
        <dbReference type="ARBA" id="ARBA00022729"/>
    </source>
</evidence>
<accession>A0ABS0H4L7</accession>
<name>A0ABS0H4L7_9ACTN</name>
<reference evidence="4 5" key="1">
    <citation type="submission" date="2020-11" db="EMBL/GenBank/DDBJ databases">
        <title>A novel isolate from a Black sea contaminated sediment with potential to produce alkanes: Plantactinospora alkalitolerans sp. nov.</title>
        <authorList>
            <person name="Carro L."/>
            <person name="Veyisoglu A."/>
            <person name="Guven K."/>
            <person name="Schumann P."/>
            <person name="Klenk H.-P."/>
            <person name="Sahin N."/>
        </authorList>
    </citation>
    <scope>NUCLEOTIDE SEQUENCE [LARGE SCALE GENOMIC DNA]</scope>
    <source>
        <strain evidence="4 5">S1510</strain>
    </source>
</reference>
<dbReference type="Pfam" id="PF13416">
    <property type="entry name" value="SBP_bac_8"/>
    <property type="match status" value="1"/>
</dbReference>
<keyword evidence="2" id="KW-0813">Transport</keyword>
<sequence>MKRLLSGPVAWFTLGVLAMVVTASVRSLIDQPPPQPQGGELVILTGEDESTGKQRQVLVNKWNLENPDTPARLEVLSRSSDEQHSEMVARAQSDSPNVDVYNLDVTWTAEFATAGYIRALDESVDVSGFLDAPRKTCEYDGKLWALPFNTDVGLLFYRKGVSQNALPATLPPDPNDVRALVAANPNLKAGFVTPLDHYEGLTVSALEAIWAEDGDVYDAEKDLVVVDSDGVRNGLKKLADAMKSVDSLPPAVDPQSRGFREDTSRAAFQRGEVALMRNWPVAYGQLRTGDRPMTDFDVAPLPGEGGSVLGGQNLAVATGTKNPQAAQKLVEFLTSEESERTLFRDGGLAATRTVVYDDPQVRQLRPYAPVLKDALVKGKSRPVTPHYALFSSIFQDIVTNALENGGNLPPDAVTRLTKALRGQVV</sequence>
<dbReference type="InterPro" id="IPR006059">
    <property type="entry name" value="SBP"/>
</dbReference>
<proteinExistence type="inferred from homology"/>
<evidence type="ECO:0000256" key="2">
    <source>
        <dbReference type="ARBA" id="ARBA00022448"/>
    </source>
</evidence>
<comment type="similarity">
    <text evidence="1">Belongs to the bacterial solute-binding protein 1 family.</text>
</comment>
<gene>
    <name evidence="4" type="ORF">I0C86_31245</name>
</gene>
<dbReference type="Gene3D" id="3.40.190.10">
    <property type="entry name" value="Periplasmic binding protein-like II"/>
    <property type="match status" value="2"/>
</dbReference>
<dbReference type="EMBL" id="JADPUN010000268">
    <property type="protein sequence ID" value="MBF9133402.1"/>
    <property type="molecule type" value="Genomic_DNA"/>
</dbReference>
<evidence type="ECO:0000313" key="5">
    <source>
        <dbReference type="Proteomes" id="UP000638560"/>
    </source>
</evidence>
<dbReference type="PANTHER" id="PTHR30061:SF50">
    <property type="entry name" value="MALTOSE_MALTODEXTRIN-BINDING PERIPLASMIC PROTEIN"/>
    <property type="match status" value="1"/>
</dbReference>